<accession>A0A3P1B693</accession>
<sequence>MRTNCVLIMITFLSLISCDKDENLNEYIFEFDEPTFRQEKTAWENANYQNYSYTFSRESSSFGYEENNITVINGIAVGDNEDMDAYTISEIYNNCENIANSYLSGSMNNGAPFHISYYFKYNKEYHIPTRISFTQYNMPPGGGGHSSEISNFKVIE</sequence>
<dbReference type="AlphaFoldDB" id="A0A3P1B693"/>
<dbReference type="Proteomes" id="UP000268372">
    <property type="component" value="Unassembled WGS sequence"/>
</dbReference>
<evidence type="ECO:0000313" key="1">
    <source>
        <dbReference type="EMBL" id="RRA96093.1"/>
    </source>
</evidence>
<name>A0A3P1B693_9FLAO</name>
<evidence type="ECO:0000313" key="2">
    <source>
        <dbReference type="Proteomes" id="UP000268372"/>
    </source>
</evidence>
<organism evidence="1 2">
    <name type="scientific">Paenimyroides viscosum</name>
    <dbReference type="NCBI Taxonomy" id="2488729"/>
    <lineage>
        <taxon>Bacteria</taxon>
        <taxon>Pseudomonadati</taxon>
        <taxon>Bacteroidota</taxon>
        <taxon>Flavobacteriia</taxon>
        <taxon>Flavobacteriales</taxon>
        <taxon>Flavobacteriaceae</taxon>
        <taxon>Paenimyroides</taxon>
    </lineage>
</organism>
<reference evidence="1 2" key="1">
    <citation type="submission" date="2018-11" db="EMBL/GenBank/DDBJ databases">
        <title>Flavobacterium sp. nov., YIM 102796 draft genome.</title>
        <authorList>
            <person name="Li G."/>
            <person name="Jiang Y."/>
        </authorList>
    </citation>
    <scope>NUCLEOTIDE SEQUENCE [LARGE SCALE GENOMIC DNA]</scope>
    <source>
        <strain evidence="1 2">YIM 102796</strain>
    </source>
</reference>
<proteinExistence type="predicted"/>
<comment type="caution">
    <text evidence="1">The sequence shown here is derived from an EMBL/GenBank/DDBJ whole genome shotgun (WGS) entry which is preliminary data.</text>
</comment>
<dbReference type="RefSeq" id="WP_124898654.1">
    <property type="nucleotide sequence ID" value="NZ_RQTJ01000005.1"/>
</dbReference>
<keyword evidence="2" id="KW-1185">Reference proteome</keyword>
<dbReference type="PROSITE" id="PS51257">
    <property type="entry name" value="PROKAR_LIPOPROTEIN"/>
    <property type="match status" value="1"/>
</dbReference>
<dbReference type="EMBL" id="RQTJ01000005">
    <property type="protein sequence ID" value="RRA96093.1"/>
    <property type="molecule type" value="Genomic_DNA"/>
</dbReference>
<protein>
    <submittedName>
        <fullName evidence="1">Uncharacterized protein</fullName>
    </submittedName>
</protein>
<gene>
    <name evidence="1" type="ORF">EG242_04190</name>
</gene>